<dbReference type="PATRIC" id="fig|742743.3.peg.1153"/>
<dbReference type="HOGENOM" id="CLU_039834_4_1_9"/>
<evidence type="ECO:0000313" key="1">
    <source>
        <dbReference type="EMBL" id="EHO62960.1"/>
    </source>
</evidence>
<dbReference type="RefSeq" id="WP_008859634.1">
    <property type="nucleotide sequence ID" value="NZ_JH591188.1"/>
</dbReference>
<dbReference type="InterPro" id="IPR029058">
    <property type="entry name" value="AB_hydrolase_fold"/>
</dbReference>
<reference evidence="1 2" key="1">
    <citation type="submission" date="2011-11" db="EMBL/GenBank/DDBJ databases">
        <title>The Genome Sequence of Dialister succinatiphilus YIT 11850.</title>
        <authorList>
            <consortium name="The Broad Institute Genome Sequencing Platform"/>
            <person name="Earl A."/>
            <person name="Ward D."/>
            <person name="Feldgarden M."/>
            <person name="Gevers D."/>
            <person name="Morotomi M."/>
            <person name="Young S.K."/>
            <person name="Zeng Q."/>
            <person name="Gargeya S."/>
            <person name="Fitzgerald M."/>
            <person name="Haas B."/>
            <person name="Abouelleil A."/>
            <person name="Alvarado L."/>
            <person name="Arachchi H.M."/>
            <person name="Berlin A."/>
            <person name="Brown A."/>
            <person name="Chapman S.B."/>
            <person name="Dunbar C."/>
            <person name="Gearin G."/>
            <person name="Goldberg J."/>
            <person name="Griggs A."/>
            <person name="Gujja S."/>
            <person name="Heiman D."/>
            <person name="Howarth C."/>
            <person name="Lui A."/>
            <person name="MacDonald P.J.P."/>
            <person name="Montmayeur A."/>
            <person name="Murphy C."/>
            <person name="Neiman D."/>
            <person name="Pearson M."/>
            <person name="Priest M."/>
            <person name="Roberts A."/>
            <person name="Saif S."/>
            <person name="Shea T."/>
            <person name="Sisk P."/>
            <person name="Stolte C."/>
            <person name="Sykes S."/>
            <person name="Wortman J."/>
            <person name="Nusbaum C."/>
            <person name="Birren B."/>
        </authorList>
    </citation>
    <scope>NUCLEOTIDE SEQUENCE [LARGE SCALE GENOMIC DNA]</scope>
    <source>
        <strain evidence="1 2">YIT 11850</strain>
    </source>
</reference>
<evidence type="ECO:0008006" key="3">
    <source>
        <dbReference type="Google" id="ProtNLM"/>
    </source>
</evidence>
<dbReference type="OrthoDB" id="9794761at2"/>
<name>H1D0K1_9FIRM</name>
<dbReference type="eggNOG" id="COG2819">
    <property type="taxonomic scope" value="Bacteria"/>
</dbReference>
<dbReference type="Proteomes" id="UP000003277">
    <property type="component" value="Unassembled WGS sequence"/>
</dbReference>
<keyword evidence="2" id="KW-1185">Reference proteome</keyword>
<accession>H1D0K1</accession>
<gene>
    <name evidence="1" type="ORF">HMPREF9453_01139</name>
</gene>
<dbReference type="STRING" id="742743.HMPREF9453_01139"/>
<dbReference type="SUPFAM" id="SSF53474">
    <property type="entry name" value="alpha/beta-Hydrolases"/>
    <property type="match status" value="1"/>
</dbReference>
<evidence type="ECO:0000313" key="2">
    <source>
        <dbReference type="Proteomes" id="UP000003277"/>
    </source>
</evidence>
<dbReference type="Gene3D" id="3.40.50.1820">
    <property type="entry name" value="alpha/beta hydrolase"/>
    <property type="match status" value="1"/>
</dbReference>
<dbReference type="AlphaFoldDB" id="H1D0K1"/>
<protein>
    <recommendedName>
        <fullName evidence="3">Esterase</fullName>
    </recommendedName>
</protein>
<dbReference type="Pfam" id="PF00756">
    <property type="entry name" value="Esterase"/>
    <property type="match status" value="1"/>
</dbReference>
<sequence length="231" mass="25868">MNHLTSFTAGPLSIRVYGKAEAESIIYIPQPEPVTEEVYFLTDEFPVLLASIDGMDWNGDLSPWPAPKVFRGEEDFSGGADRFADFLEQEVFLKESTFSGRPLHRMMAGISMSGLFALYMGTKKDSLEAIASISGSLWFDGFVDYLKAHPLSSGIKKIYLSLGDKEKRVRNPRMAKVEEDTLAVRDIIAKEGKEVLYQANRGNHFVHGAERLEEAVRYLMTGKVWKGPHSV</sequence>
<organism evidence="1 2">
    <name type="scientific">Dialister succinatiphilus YIT 11850</name>
    <dbReference type="NCBI Taxonomy" id="742743"/>
    <lineage>
        <taxon>Bacteria</taxon>
        <taxon>Bacillati</taxon>
        <taxon>Bacillota</taxon>
        <taxon>Negativicutes</taxon>
        <taxon>Veillonellales</taxon>
        <taxon>Veillonellaceae</taxon>
        <taxon>Dialister</taxon>
    </lineage>
</organism>
<comment type="caution">
    <text evidence="1">The sequence shown here is derived from an EMBL/GenBank/DDBJ whole genome shotgun (WGS) entry which is preliminary data.</text>
</comment>
<proteinExistence type="predicted"/>
<dbReference type="InterPro" id="IPR000801">
    <property type="entry name" value="Esterase-like"/>
</dbReference>
<dbReference type="EMBL" id="ADLT01000037">
    <property type="protein sequence ID" value="EHO62960.1"/>
    <property type="molecule type" value="Genomic_DNA"/>
</dbReference>